<keyword evidence="4" id="KW-1185">Reference proteome</keyword>
<evidence type="ECO:0008006" key="5">
    <source>
        <dbReference type="Google" id="ProtNLM"/>
    </source>
</evidence>
<gene>
    <name evidence="3" type="ORF">DES48_11325</name>
</gene>
<dbReference type="RefSeq" id="WP_113870003.1">
    <property type="nucleotide sequence ID" value="NZ_BAABQN010000006.1"/>
</dbReference>
<feature type="signal peptide" evidence="2">
    <location>
        <begin position="1"/>
        <end position="19"/>
    </location>
</feature>
<dbReference type="EMBL" id="QNRI01000013">
    <property type="protein sequence ID" value="RBO93159.1"/>
    <property type="molecule type" value="Genomic_DNA"/>
</dbReference>
<dbReference type="Proteomes" id="UP000252254">
    <property type="component" value="Unassembled WGS sequence"/>
</dbReference>
<comment type="caution">
    <text evidence="3">The sequence shown here is derived from an EMBL/GenBank/DDBJ whole genome shotgun (WGS) entry which is preliminary data.</text>
</comment>
<protein>
    <recommendedName>
        <fullName evidence="5">Lipoprotein</fullName>
    </recommendedName>
</protein>
<dbReference type="OrthoDB" id="2908211at2"/>
<proteinExistence type="predicted"/>
<evidence type="ECO:0000313" key="3">
    <source>
        <dbReference type="EMBL" id="RBO93159.1"/>
    </source>
</evidence>
<sequence>MSKLLTTALFSLIFLTTISGCSTLKQNEDSQPKSPFIDLSTEKQGDQTPYRNMDERPNTTEQAPQKHDNDKMDKIPNDHHSLQQTIPDQLPTEELVPDELETEQHTDTQKTTNKATNLPFQHFKERWNALSDEQSSNLYIKKLEKASNEEGSYLKAHLSNQLELHVFVEGKFIKQLDIISDIETKDDVLAMLSSWEQVVKILHPNVEIHDVDHFFEQIGVGPDADLTNVKAVSFPYYQLRYTIEPTDIGYRFSAKPNEISEEE</sequence>
<keyword evidence="2" id="KW-0732">Signal</keyword>
<evidence type="ECO:0000256" key="1">
    <source>
        <dbReference type="SAM" id="MobiDB-lite"/>
    </source>
</evidence>
<dbReference type="PROSITE" id="PS51257">
    <property type="entry name" value="PROKAR_LIPOPROTEIN"/>
    <property type="match status" value="1"/>
</dbReference>
<organism evidence="3 4">
    <name type="scientific">Paraliobacillus ryukyuensis</name>
    <dbReference type="NCBI Taxonomy" id="200904"/>
    <lineage>
        <taxon>Bacteria</taxon>
        <taxon>Bacillati</taxon>
        <taxon>Bacillota</taxon>
        <taxon>Bacilli</taxon>
        <taxon>Bacillales</taxon>
        <taxon>Bacillaceae</taxon>
        <taxon>Paraliobacillus</taxon>
    </lineage>
</organism>
<feature type="region of interest" description="Disordered" evidence="1">
    <location>
        <begin position="24"/>
        <end position="91"/>
    </location>
</feature>
<accession>A0A366DUJ1</accession>
<dbReference type="AlphaFoldDB" id="A0A366DUJ1"/>
<name>A0A366DUJ1_9BACI</name>
<evidence type="ECO:0000313" key="4">
    <source>
        <dbReference type="Proteomes" id="UP000252254"/>
    </source>
</evidence>
<reference evidence="3 4" key="1">
    <citation type="submission" date="2018-06" db="EMBL/GenBank/DDBJ databases">
        <title>Genomic Encyclopedia of Type Strains, Phase IV (KMG-IV): sequencing the most valuable type-strain genomes for metagenomic binning, comparative biology and taxonomic classification.</title>
        <authorList>
            <person name="Goeker M."/>
        </authorList>
    </citation>
    <scope>NUCLEOTIDE SEQUENCE [LARGE SCALE GENOMIC DNA]</scope>
    <source>
        <strain evidence="3 4">DSM 15140</strain>
    </source>
</reference>
<feature type="chain" id="PRO_5038774228" description="Lipoprotein" evidence="2">
    <location>
        <begin position="20"/>
        <end position="263"/>
    </location>
</feature>
<feature type="compositionally biased region" description="Basic and acidic residues" evidence="1">
    <location>
        <begin position="52"/>
        <end position="81"/>
    </location>
</feature>
<evidence type="ECO:0000256" key="2">
    <source>
        <dbReference type="SAM" id="SignalP"/>
    </source>
</evidence>